<protein>
    <submittedName>
        <fullName evidence="3">Glyceraldehyde-3-phosphate dehydrogenase/erythrose-4-phosphate dehydrogenase</fullName>
    </submittedName>
</protein>
<dbReference type="GO" id="GO:0051287">
    <property type="term" value="F:NAD binding"/>
    <property type="evidence" value="ECO:0007669"/>
    <property type="project" value="InterPro"/>
</dbReference>
<dbReference type="EMBL" id="JACHIM010000006">
    <property type="protein sequence ID" value="MBB5074183.1"/>
    <property type="molecule type" value="Genomic_DNA"/>
</dbReference>
<evidence type="ECO:0000313" key="3">
    <source>
        <dbReference type="EMBL" id="MBB5074183.1"/>
    </source>
</evidence>
<organism evidence="3 4">
    <name type="scientific">Bartonella callosciuri</name>
    <dbReference type="NCBI Taxonomy" id="686223"/>
    <lineage>
        <taxon>Bacteria</taxon>
        <taxon>Pseudomonadati</taxon>
        <taxon>Pseudomonadota</taxon>
        <taxon>Alphaproteobacteria</taxon>
        <taxon>Hyphomicrobiales</taxon>
        <taxon>Bartonellaceae</taxon>
        <taxon>Bartonella</taxon>
    </lineage>
</organism>
<proteinExistence type="predicted"/>
<evidence type="ECO:0000259" key="2">
    <source>
        <dbReference type="SMART" id="SM00846"/>
    </source>
</evidence>
<dbReference type="GO" id="GO:0016620">
    <property type="term" value="F:oxidoreductase activity, acting on the aldehyde or oxo group of donors, NAD or NADP as acceptor"/>
    <property type="evidence" value="ECO:0007669"/>
    <property type="project" value="InterPro"/>
</dbReference>
<dbReference type="SMART" id="SM00846">
    <property type="entry name" value="Gp_dh_N"/>
    <property type="match status" value="1"/>
</dbReference>
<dbReference type="PANTHER" id="PTHR43148">
    <property type="entry name" value="GLYCERALDEHYDE-3-PHOSPHATE DEHYDROGENASE 2"/>
    <property type="match status" value="1"/>
</dbReference>
<comment type="caution">
    <text evidence="3">The sequence shown here is derived from an EMBL/GenBank/DDBJ whole genome shotgun (WGS) entry which is preliminary data.</text>
</comment>
<sequence length="52" mass="5654">MTVRVAINGFGRIGRNVLRAIVESGGQDIEVVAINDLGSVETNAHLSRYKEK</sequence>
<dbReference type="SUPFAM" id="SSF51735">
    <property type="entry name" value="NAD(P)-binding Rossmann-fold domains"/>
    <property type="match status" value="1"/>
</dbReference>
<accession>A0A840NW76</accession>
<gene>
    <name evidence="3" type="ORF">HNQ69_001320</name>
</gene>
<dbReference type="InterPro" id="IPR036291">
    <property type="entry name" value="NAD(P)-bd_dom_sf"/>
</dbReference>
<dbReference type="Proteomes" id="UP000561417">
    <property type="component" value="Unassembled WGS sequence"/>
</dbReference>
<reference evidence="3 4" key="1">
    <citation type="submission" date="2020-08" db="EMBL/GenBank/DDBJ databases">
        <title>Genomic Encyclopedia of Type Strains, Phase IV (KMG-IV): sequencing the most valuable type-strain genomes for metagenomic binning, comparative biology and taxonomic classification.</title>
        <authorList>
            <person name="Goeker M."/>
        </authorList>
    </citation>
    <scope>NUCLEOTIDE SEQUENCE [LARGE SCALE GENOMIC DNA]</scope>
    <source>
        <strain evidence="3 4">DSM 28538</strain>
    </source>
</reference>
<feature type="domain" description="Glyceraldehyde 3-phosphate dehydrogenase NAD(P) binding" evidence="2">
    <location>
        <begin position="3"/>
        <end position="52"/>
    </location>
</feature>
<evidence type="ECO:0000256" key="1">
    <source>
        <dbReference type="ARBA" id="ARBA00023002"/>
    </source>
</evidence>
<keyword evidence="1" id="KW-0560">Oxidoreductase</keyword>
<dbReference type="AlphaFoldDB" id="A0A840NW76"/>
<name>A0A840NW76_9HYPH</name>
<dbReference type="InterPro" id="IPR020831">
    <property type="entry name" value="GlycerAld/Erythrose_P_DH"/>
</dbReference>
<evidence type="ECO:0000313" key="4">
    <source>
        <dbReference type="Proteomes" id="UP000561417"/>
    </source>
</evidence>
<dbReference type="Pfam" id="PF00044">
    <property type="entry name" value="Gp_dh_N"/>
    <property type="match status" value="1"/>
</dbReference>
<dbReference type="InterPro" id="IPR020828">
    <property type="entry name" value="GlycerAld_3-P_DH_NAD(P)-bd"/>
</dbReference>
<dbReference type="Gene3D" id="3.40.50.720">
    <property type="entry name" value="NAD(P)-binding Rossmann-like Domain"/>
    <property type="match status" value="1"/>
</dbReference>
<keyword evidence="4" id="KW-1185">Reference proteome</keyword>